<dbReference type="EMBL" id="JAUDZG010000002">
    <property type="protein sequence ID" value="KAK3308271.1"/>
    <property type="molecule type" value="Genomic_DNA"/>
</dbReference>
<feature type="compositionally biased region" description="Polar residues" evidence="1">
    <location>
        <begin position="308"/>
        <end position="325"/>
    </location>
</feature>
<evidence type="ECO:0000256" key="1">
    <source>
        <dbReference type="SAM" id="MobiDB-lite"/>
    </source>
</evidence>
<dbReference type="SUPFAM" id="SSF56300">
    <property type="entry name" value="Metallo-dependent phosphatases"/>
    <property type="match status" value="1"/>
</dbReference>
<dbReference type="Pfam" id="PF00149">
    <property type="entry name" value="Metallophos"/>
    <property type="match status" value="1"/>
</dbReference>
<dbReference type="InterPro" id="IPR004843">
    <property type="entry name" value="Calcineurin-like_PHP"/>
</dbReference>
<dbReference type="CDD" id="cd07379">
    <property type="entry name" value="MPP_239FB"/>
    <property type="match status" value="1"/>
</dbReference>
<dbReference type="PANTHER" id="PTHR12905:SF16">
    <property type="entry name" value="SER_THR PROTEIN PHOSPHATASE FAMILY PROTEIN (AFU_ORTHOLOGUE AFUA_1G06000)"/>
    <property type="match status" value="1"/>
</dbReference>
<evidence type="ECO:0000313" key="4">
    <source>
        <dbReference type="Proteomes" id="UP001273166"/>
    </source>
</evidence>
<protein>
    <submittedName>
        <fullName evidence="3">Metallo-dependent phosphatase-like protein</fullName>
    </submittedName>
</protein>
<feature type="domain" description="Calcineurin-like phosphoesterase" evidence="2">
    <location>
        <begin position="15"/>
        <end position="226"/>
    </location>
</feature>
<dbReference type="PANTHER" id="PTHR12905">
    <property type="entry name" value="METALLOPHOSPHOESTERASE"/>
    <property type="match status" value="1"/>
</dbReference>
<sequence>MPSSSGVLRPTRRTRIVCISDTHNSTIKLPKGDVLIHAGDLTNQGSYSEVRRAVQWLEKADFEAKIVIAGNHDITLDHDFYAKHGSNFHNNNPQDPARCLSLLTGSRTITYLQHSSATVRLTRPDGPCTEFKVFGSPYCPEYGTWAFMYKYPRPGLGAEASRSDDSPTAANPSAAELWAAIPPDTDILVTHTPAYTHCDDSFGCENLREALAKVRPRVHVCGHVHQGRGAERVRWDTDGLSVRNEVAAQVSVERWQDPAPDPSSAKISLVDLTGRGGKRPLDFHDRASLNGAQALYGTYDVPDPAQELSGSSPTDLAGRNDNTSALEPEARPGSTNTAGALDRAGRRETCVINWYVKSAMFVSLSGCLGGHCAPETGTFTSKAPPTTH</sequence>
<dbReference type="GeneID" id="87886573"/>
<reference evidence="3" key="2">
    <citation type="submission" date="2023-06" db="EMBL/GenBank/DDBJ databases">
        <authorList>
            <consortium name="Lawrence Berkeley National Laboratory"/>
            <person name="Mondo S.J."/>
            <person name="Hensen N."/>
            <person name="Bonometti L."/>
            <person name="Westerberg I."/>
            <person name="Brannstrom I.O."/>
            <person name="Guillou S."/>
            <person name="Cros-Aarteil S."/>
            <person name="Calhoun S."/>
            <person name="Haridas S."/>
            <person name="Kuo A."/>
            <person name="Pangilinan J."/>
            <person name="Riley R."/>
            <person name="Labutti K."/>
            <person name="Andreopoulos B."/>
            <person name="Lipzen A."/>
            <person name="Chen C."/>
            <person name="Yanf M."/>
            <person name="Daum C."/>
            <person name="Ng V."/>
            <person name="Clum A."/>
            <person name="Steindorff A."/>
            <person name="Ohm R."/>
            <person name="Martin F."/>
            <person name="Silar P."/>
            <person name="Natvig D."/>
            <person name="Lalanne C."/>
            <person name="Gautier V."/>
            <person name="Ament-Velasquez S.L."/>
            <person name="Kruys A."/>
            <person name="Hutchinson M.I."/>
            <person name="Powell A.J."/>
            <person name="Barry K."/>
            <person name="Miller A.N."/>
            <person name="Grigoriev I.V."/>
            <person name="Debuchy R."/>
            <person name="Gladieux P."/>
            <person name="Thoren M.H."/>
            <person name="Johannesson H."/>
        </authorList>
    </citation>
    <scope>NUCLEOTIDE SEQUENCE</scope>
    <source>
        <strain evidence="3">CBS 333.67</strain>
    </source>
</reference>
<dbReference type="Proteomes" id="UP001273166">
    <property type="component" value="Unassembled WGS sequence"/>
</dbReference>
<name>A0AAJ0GY15_9PEZI</name>
<gene>
    <name evidence="3" type="ORF">B0T15DRAFT_508758</name>
</gene>
<evidence type="ECO:0000313" key="3">
    <source>
        <dbReference type="EMBL" id="KAK3308271.1"/>
    </source>
</evidence>
<dbReference type="RefSeq" id="XP_062724051.1">
    <property type="nucleotide sequence ID" value="XM_062867744.1"/>
</dbReference>
<organism evidence="3 4">
    <name type="scientific">Chaetomium strumarium</name>
    <dbReference type="NCBI Taxonomy" id="1170767"/>
    <lineage>
        <taxon>Eukaryota</taxon>
        <taxon>Fungi</taxon>
        <taxon>Dikarya</taxon>
        <taxon>Ascomycota</taxon>
        <taxon>Pezizomycotina</taxon>
        <taxon>Sordariomycetes</taxon>
        <taxon>Sordariomycetidae</taxon>
        <taxon>Sordariales</taxon>
        <taxon>Chaetomiaceae</taxon>
        <taxon>Chaetomium</taxon>
    </lineage>
</organism>
<reference evidence="3" key="1">
    <citation type="journal article" date="2023" name="Mol. Phylogenet. Evol.">
        <title>Genome-scale phylogeny and comparative genomics of the fungal order Sordariales.</title>
        <authorList>
            <person name="Hensen N."/>
            <person name="Bonometti L."/>
            <person name="Westerberg I."/>
            <person name="Brannstrom I.O."/>
            <person name="Guillou S."/>
            <person name="Cros-Aarteil S."/>
            <person name="Calhoun S."/>
            <person name="Haridas S."/>
            <person name="Kuo A."/>
            <person name="Mondo S."/>
            <person name="Pangilinan J."/>
            <person name="Riley R."/>
            <person name="LaButti K."/>
            <person name="Andreopoulos B."/>
            <person name="Lipzen A."/>
            <person name="Chen C."/>
            <person name="Yan M."/>
            <person name="Daum C."/>
            <person name="Ng V."/>
            <person name="Clum A."/>
            <person name="Steindorff A."/>
            <person name="Ohm R.A."/>
            <person name="Martin F."/>
            <person name="Silar P."/>
            <person name="Natvig D.O."/>
            <person name="Lalanne C."/>
            <person name="Gautier V."/>
            <person name="Ament-Velasquez S.L."/>
            <person name="Kruys A."/>
            <person name="Hutchinson M.I."/>
            <person name="Powell A.J."/>
            <person name="Barry K."/>
            <person name="Miller A.N."/>
            <person name="Grigoriev I.V."/>
            <person name="Debuchy R."/>
            <person name="Gladieux P."/>
            <person name="Hiltunen Thoren M."/>
            <person name="Johannesson H."/>
        </authorList>
    </citation>
    <scope>NUCLEOTIDE SEQUENCE</scope>
    <source>
        <strain evidence="3">CBS 333.67</strain>
    </source>
</reference>
<dbReference type="InterPro" id="IPR029052">
    <property type="entry name" value="Metallo-depent_PP-like"/>
</dbReference>
<dbReference type="GO" id="GO:0016787">
    <property type="term" value="F:hydrolase activity"/>
    <property type="evidence" value="ECO:0007669"/>
    <property type="project" value="InterPro"/>
</dbReference>
<comment type="caution">
    <text evidence="3">The sequence shown here is derived from an EMBL/GenBank/DDBJ whole genome shotgun (WGS) entry which is preliminary data.</text>
</comment>
<feature type="region of interest" description="Disordered" evidence="1">
    <location>
        <begin position="298"/>
        <end position="340"/>
    </location>
</feature>
<evidence type="ECO:0000259" key="2">
    <source>
        <dbReference type="Pfam" id="PF00149"/>
    </source>
</evidence>
<dbReference type="InterPro" id="IPR051693">
    <property type="entry name" value="UPF0046_metallophosphoest"/>
</dbReference>
<dbReference type="AlphaFoldDB" id="A0AAJ0GY15"/>
<proteinExistence type="predicted"/>
<keyword evidence="4" id="KW-1185">Reference proteome</keyword>
<accession>A0AAJ0GY15</accession>
<dbReference type="Gene3D" id="3.60.21.10">
    <property type="match status" value="1"/>
</dbReference>